<dbReference type="EMBL" id="DXAQ01000063">
    <property type="protein sequence ID" value="HIZ89099.1"/>
    <property type="molecule type" value="Genomic_DNA"/>
</dbReference>
<keyword evidence="2" id="KW-0597">Phosphoprotein</keyword>
<protein>
    <submittedName>
        <fullName evidence="4">Response regulator</fullName>
    </submittedName>
</protein>
<keyword evidence="1" id="KW-0378">Hydrolase</keyword>
<dbReference type="SUPFAM" id="SSF52172">
    <property type="entry name" value="CheY-like"/>
    <property type="match status" value="1"/>
</dbReference>
<dbReference type="InterPro" id="IPR001789">
    <property type="entry name" value="Sig_transdc_resp-reg_receiver"/>
</dbReference>
<dbReference type="InterPro" id="IPR011006">
    <property type="entry name" value="CheY-like_superfamily"/>
</dbReference>
<feature type="modified residue" description="4-aspartylphosphate" evidence="2">
    <location>
        <position position="59"/>
    </location>
</feature>
<comment type="caution">
    <text evidence="4">The sequence shown here is derived from an EMBL/GenBank/DDBJ whole genome shotgun (WGS) entry which is preliminary data.</text>
</comment>
<dbReference type="PANTHER" id="PTHR43156:SF2">
    <property type="entry name" value="STAGE II SPORULATION PROTEIN E"/>
    <property type="match status" value="1"/>
</dbReference>
<dbReference type="InterPro" id="IPR036457">
    <property type="entry name" value="PPM-type-like_dom_sf"/>
</dbReference>
<dbReference type="AlphaFoldDB" id="A0A9D2GTI5"/>
<dbReference type="PANTHER" id="PTHR43156">
    <property type="entry name" value="STAGE II SPORULATION PROTEIN E-RELATED"/>
    <property type="match status" value="1"/>
</dbReference>
<reference evidence="4" key="2">
    <citation type="submission" date="2021-04" db="EMBL/GenBank/DDBJ databases">
        <authorList>
            <person name="Gilroy R."/>
        </authorList>
    </citation>
    <scope>NUCLEOTIDE SEQUENCE</scope>
    <source>
        <strain evidence="4">ChiW4-1371</strain>
    </source>
</reference>
<dbReference type="GO" id="GO:0000160">
    <property type="term" value="P:phosphorelay signal transduction system"/>
    <property type="evidence" value="ECO:0007669"/>
    <property type="project" value="InterPro"/>
</dbReference>
<organism evidence="4 5">
    <name type="scientific">Candidatus Mucispirillum faecigallinarum</name>
    <dbReference type="NCBI Taxonomy" id="2838699"/>
    <lineage>
        <taxon>Bacteria</taxon>
        <taxon>Pseudomonadati</taxon>
        <taxon>Deferribacterota</taxon>
        <taxon>Deferribacteres</taxon>
        <taxon>Deferribacterales</taxon>
        <taxon>Mucispirillaceae</taxon>
        <taxon>Mucispirillum</taxon>
    </lineage>
</organism>
<dbReference type="Proteomes" id="UP000824176">
    <property type="component" value="Unassembled WGS sequence"/>
</dbReference>
<evidence type="ECO:0000259" key="3">
    <source>
        <dbReference type="PROSITE" id="PS50110"/>
    </source>
</evidence>
<dbReference type="CDD" id="cd00156">
    <property type="entry name" value="REC"/>
    <property type="match status" value="1"/>
</dbReference>
<dbReference type="InterPro" id="IPR052016">
    <property type="entry name" value="Bact_Sigma-Reg"/>
</dbReference>
<proteinExistence type="predicted"/>
<dbReference type="Gene3D" id="3.40.50.2300">
    <property type="match status" value="1"/>
</dbReference>
<dbReference type="SMART" id="SM00448">
    <property type="entry name" value="REC"/>
    <property type="match status" value="1"/>
</dbReference>
<dbReference type="GO" id="GO:0016791">
    <property type="term" value="F:phosphatase activity"/>
    <property type="evidence" value="ECO:0007669"/>
    <property type="project" value="TreeGrafter"/>
</dbReference>
<dbReference type="InterPro" id="IPR036890">
    <property type="entry name" value="HATPase_C_sf"/>
</dbReference>
<evidence type="ECO:0000313" key="5">
    <source>
        <dbReference type="Proteomes" id="UP000824176"/>
    </source>
</evidence>
<gene>
    <name evidence="4" type="ORF">H9804_04075</name>
</gene>
<dbReference type="Gene3D" id="3.60.40.10">
    <property type="entry name" value="PPM-type phosphatase domain"/>
    <property type="match status" value="1"/>
</dbReference>
<dbReference type="Gene3D" id="3.30.565.10">
    <property type="entry name" value="Histidine kinase-like ATPase, C-terminal domain"/>
    <property type="match status" value="1"/>
</dbReference>
<feature type="domain" description="Response regulatory" evidence="3">
    <location>
        <begin position="10"/>
        <end position="124"/>
    </location>
</feature>
<dbReference type="PROSITE" id="PS50110">
    <property type="entry name" value="RESPONSE_REGULATORY"/>
    <property type="match status" value="1"/>
</dbReference>
<dbReference type="SMART" id="SM00331">
    <property type="entry name" value="PP2C_SIG"/>
    <property type="match status" value="1"/>
</dbReference>
<evidence type="ECO:0000256" key="2">
    <source>
        <dbReference type="PROSITE-ProRule" id="PRU00169"/>
    </source>
</evidence>
<reference evidence="4" key="1">
    <citation type="journal article" date="2021" name="PeerJ">
        <title>Extensive microbial diversity within the chicken gut microbiome revealed by metagenomics and culture.</title>
        <authorList>
            <person name="Gilroy R."/>
            <person name="Ravi A."/>
            <person name="Getino M."/>
            <person name="Pursley I."/>
            <person name="Horton D.L."/>
            <person name="Alikhan N.F."/>
            <person name="Baker D."/>
            <person name="Gharbi K."/>
            <person name="Hall N."/>
            <person name="Watson M."/>
            <person name="Adriaenssens E.M."/>
            <person name="Foster-Nyarko E."/>
            <person name="Jarju S."/>
            <person name="Secka A."/>
            <person name="Antonio M."/>
            <person name="Oren A."/>
            <person name="Chaudhuri R.R."/>
            <person name="La Ragione R."/>
            <person name="Hildebrand F."/>
            <person name="Pallen M.J."/>
        </authorList>
    </citation>
    <scope>NUCLEOTIDE SEQUENCE</scope>
    <source>
        <strain evidence="4">ChiW4-1371</strain>
    </source>
</reference>
<sequence>MDESFLKSLNVLYVEDEVDIIALVEKRFAPKFNKFVSVTSAEEALETFKKCNFDLILTDYLLPGINGMEFAKEVLKIKAKVPIILITGYVDMQFLVEAINMGITQFVSKPIQFKLLRNAINNAVESVVLEHLLNKSREQELELLKYKDMYNTMQHDATLRKELHIMRNDMFKKYYHDGDNPVTHNGWQLEVFYRSLDIVSGDTYTCRTLDNGNLIIFIADAMGKGISASITSLVSVSLINYIIKQQDQRKHLSGEDEIRLIVEHCVSFMRENLVEDEVLCAIFAYFDFNENKLRYASFSMPRLLYQTTEGAIEKLPSNNLPIMPYAVDIFIDSVDLSNIAKVALFTDGIVESETRDGVLYSAYLNEDFLCSPFLKPFLNNVYKHLDAFSDDTTVFYIRRPFANIIKEKVFQYPTKYDKLDEASEKIRQEMLECGIDADAHDSFFTAFSESIMNAYEHGNLAIIFDIKHELIKNGSYEEELLKKEKDCDKIITVRFVYCDDIESKYIIVGIRDEGAGYPITVFKNAIGDTTKFNGRGVKIIDYYTDIFFFSEDRKEIFIGIKVG</sequence>
<evidence type="ECO:0000256" key="1">
    <source>
        <dbReference type="ARBA" id="ARBA00022801"/>
    </source>
</evidence>
<name>A0A9D2GTI5_9BACT</name>
<accession>A0A9D2GTI5</accession>
<dbReference type="InterPro" id="IPR001932">
    <property type="entry name" value="PPM-type_phosphatase-like_dom"/>
</dbReference>
<evidence type="ECO:0000313" key="4">
    <source>
        <dbReference type="EMBL" id="HIZ89099.1"/>
    </source>
</evidence>
<dbReference type="Pfam" id="PF07228">
    <property type="entry name" value="SpoIIE"/>
    <property type="match status" value="1"/>
</dbReference>
<dbReference type="Pfam" id="PF00072">
    <property type="entry name" value="Response_reg"/>
    <property type="match status" value="1"/>
</dbReference>